<dbReference type="Proteomes" id="UP000422736">
    <property type="component" value="Chromosome 6"/>
</dbReference>
<dbReference type="InterPro" id="IPR012104">
    <property type="entry name" value="PHO85_cyclin_1/2/9"/>
</dbReference>
<organism evidence="4 5">
    <name type="scientific">Kluyveromyces marxianus</name>
    <name type="common">Yeast</name>
    <name type="synonym">Candida kefyr</name>
    <dbReference type="NCBI Taxonomy" id="4911"/>
    <lineage>
        <taxon>Eukaryota</taxon>
        <taxon>Fungi</taxon>
        <taxon>Dikarya</taxon>
        <taxon>Ascomycota</taxon>
        <taxon>Saccharomycotina</taxon>
        <taxon>Saccharomycetes</taxon>
        <taxon>Saccharomycetales</taxon>
        <taxon>Saccharomycetaceae</taxon>
        <taxon>Kluyveromyces</taxon>
    </lineage>
</organism>
<dbReference type="PANTHER" id="PTHR15615:SF10">
    <property type="entry name" value="PHO85 CYCLIN-2-RELATED"/>
    <property type="match status" value="1"/>
</dbReference>
<dbReference type="InterPro" id="IPR013922">
    <property type="entry name" value="Cyclin_PHO80-like"/>
</dbReference>
<dbReference type="InterPro" id="IPR006671">
    <property type="entry name" value="Cyclin_N"/>
</dbReference>
<feature type="region of interest" description="Disordered" evidence="2">
    <location>
        <begin position="235"/>
        <end position="266"/>
    </location>
</feature>
<dbReference type="EMBL" id="CP015059">
    <property type="protein sequence ID" value="QGN17068.1"/>
    <property type="molecule type" value="Genomic_DNA"/>
</dbReference>
<dbReference type="PANTHER" id="PTHR15615">
    <property type="match status" value="1"/>
</dbReference>
<name>A0ABX6F149_KLUMA</name>
<dbReference type="PIRSF" id="PIRSF016511">
    <property type="entry name" value="Cyclin_Pcl"/>
    <property type="match status" value="1"/>
</dbReference>
<keyword evidence="5" id="KW-1185">Reference proteome</keyword>
<protein>
    <submittedName>
        <fullName evidence="4">PHO85 cyclin-2</fullName>
    </submittedName>
</protein>
<proteinExistence type="inferred from homology"/>
<feature type="compositionally biased region" description="Low complexity" evidence="2">
    <location>
        <begin position="235"/>
        <end position="265"/>
    </location>
</feature>
<dbReference type="InterPro" id="IPR013763">
    <property type="entry name" value="Cyclin-like_dom"/>
</dbReference>
<evidence type="ECO:0000259" key="3">
    <source>
        <dbReference type="SMART" id="SM00385"/>
    </source>
</evidence>
<feature type="domain" description="Cyclin-like" evidence="3">
    <location>
        <begin position="50"/>
        <end position="138"/>
    </location>
</feature>
<accession>A0ABX6F149</accession>
<dbReference type="SUPFAM" id="SSF47954">
    <property type="entry name" value="Cyclin-like"/>
    <property type="match status" value="1"/>
</dbReference>
<keyword evidence="1" id="KW-0195">Cyclin</keyword>
<evidence type="ECO:0000256" key="1">
    <source>
        <dbReference type="RuleBase" id="RU000383"/>
    </source>
</evidence>
<evidence type="ECO:0000313" key="5">
    <source>
        <dbReference type="Proteomes" id="UP000422736"/>
    </source>
</evidence>
<comment type="similarity">
    <text evidence="1">Belongs to the cyclin family.</text>
</comment>
<dbReference type="InterPro" id="IPR036915">
    <property type="entry name" value="Cyclin-like_sf"/>
</dbReference>
<gene>
    <name evidence="4" type="primary">PCL2</name>
    <name evidence="4" type="ORF">FIM1_3798</name>
</gene>
<dbReference type="Pfam" id="PF00134">
    <property type="entry name" value="Cyclin_N"/>
    <property type="match status" value="1"/>
</dbReference>
<dbReference type="SMART" id="SM00385">
    <property type="entry name" value="CYCLIN"/>
    <property type="match status" value="1"/>
</dbReference>
<sequence>MSEYQALVHFNAQAVNLEMVHFLAATAASVISTTDTDVRNGGGSAVSLVDFIKTLISHSNVQTPTLMATTVYLIKLRSILPTDVTGISTTRHRIFIGCLILAAKNLNDSSPLNKHWTKYTNGLFTLEDINAIERELLALFGWNLNFSTQDLTRALSHFLVPIQHQLSARSAAHKQELMAKQNSASMLLFNAPVSGYTKQHLVNVEAHSRSSSHMSIPSLSSSNTLSTIESTSTMSSVPTGAYSSSSSSAPSSAGSSSSLSSSAGSNAYQYSKHTRLKVINEEPLEKPPSKRKFGLTKPIILSSKSYTDLKALPAVAVTNSRSVSSKSGWASIFN</sequence>
<evidence type="ECO:0000313" key="4">
    <source>
        <dbReference type="EMBL" id="QGN17068.1"/>
    </source>
</evidence>
<dbReference type="CDD" id="cd20557">
    <property type="entry name" value="CYCLIN_ScPCL1-like"/>
    <property type="match status" value="1"/>
</dbReference>
<evidence type="ECO:0000256" key="2">
    <source>
        <dbReference type="SAM" id="MobiDB-lite"/>
    </source>
</evidence>
<reference evidence="4 5" key="1">
    <citation type="submission" date="2016-03" db="EMBL/GenBank/DDBJ databases">
        <title>How can Kluyveromyces marxianus grow so fast - potential evolutionary course in Saccharomyces Complex revealed by comparative genomics.</title>
        <authorList>
            <person name="Mo W."/>
            <person name="Lu W."/>
            <person name="Yang X."/>
            <person name="Qi J."/>
            <person name="Lv H."/>
        </authorList>
    </citation>
    <scope>NUCLEOTIDE SEQUENCE [LARGE SCALE GENOMIC DNA]</scope>
    <source>
        <strain evidence="4 5">FIM1</strain>
    </source>
</reference>
<dbReference type="Gene3D" id="1.10.472.10">
    <property type="entry name" value="Cyclin-like"/>
    <property type="match status" value="1"/>
</dbReference>